<reference evidence="3" key="1">
    <citation type="submission" date="2016-11" db="UniProtKB">
        <authorList>
            <consortium name="WormBaseParasite"/>
        </authorList>
    </citation>
    <scope>IDENTIFICATION</scope>
</reference>
<dbReference type="AlphaFoldDB" id="A0A1I8ATF8"/>
<dbReference type="WBParaSite" id="L893_g8701.t1">
    <property type="protein sequence ID" value="L893_g8701.t1"/>
    <property type="gene ID" value="L893_g8701"/>
</dbReference>
<feature type="chain" id="PRO_5009315035" evidence="1">
    <location>
        <begin position="18"/>
        <end position="195"/>
    </location>
</feature>
<keyword evidence="1" id="KW-0732">Signal</keyword>
<sequence>MLYCSLLLFTVIACVEAKPAHHEENPIYSVFYHSYSKPLVLSLSKAEEDLLRKAAPPKAKTSNLMNLALLSKDKYPKMYEKVMEYKIERQERKDLEASRPEKVRKFIDDRTIFFLQKDVKKAFPAELQKAAIELSKMDDEEKKALLEYYPNLKIVTESVHFKAISKNNKKASQEVKKLIDEFSTYKIKDNLIVKD</sequence>
<organism evidence="2 3">
    <name type="scientific">Steinernema glaseri</name>
    <dbReference type="NCBI Taxonomy" id="37863"/>
    <lineage>
        <taxon>Eukaryota</taxon>
        <taxon>Metazoa</taxon>
        <taxon>Ecdysozoa</taxon>
        <taxon>Nematoda</taxon>
        <taxon>Chromadorea</taxon>
        <taxon>Rhabditida</taxon>
        <taxon>Tylenchina</taxon>
        <taxon>Panagrolaimomorpha</taxon>
        <taxon>Strongyloidoidea</taxon>
        <taxon>Steinernematidae</taxon>
        <taxon>Steinernema</taxon>
    </lineage>
</organism>
<accession>A0A1I8ATF8</accession>
<feature type="signal peptide" evidence="1">
    <location>
        <begin position="1"/>
        <end position="17"/>
    </location>
</feature>
<proteinExistence type="predicted"/>
<keyword evidence="2" id="KW-1185">Reference proteome</keyword>
<evidence type="ECO:0000256" key="1">
    <source>
        <dbReference type="SAM" id="SignalP"/>
    </source>
</evidence>
<evidence type="ECO:0000313" key="3">
    <source>
        <dbReference type="WBParaSite" id="L893_g8701.t1"/>
    </source>
</evidence>
<dbReference type="Proteomes" id="UP000095287">
    <property type="component" value="Unplaced"/>
</dbReference>
<evidence type="ECO:0000313" key="2">
    <source>
        <dbReference type="Proteomes" id="UP000095287"/>
    </source>
</evidence>
<protein>
    <submittedName>
        <fullName evidence="3">DUF4476 domain-containing protein</fullName>
    </submittedName>
</protein>
<name>A0A1I8ATF8_9BILA</name>